<comment type="function">
    <text evidence="10">Catalyzes the first step in hexosamine metabolism, converting fructose-6P into glucosamine-6P using glutamine as a nitrogen source.</text>
</comment>
<dbReference type="GO" id="GO:0005829">
    <property type="term" value="C:cytosol"/>
    <property type="evidence" value="ECO:0007669"/>
    <property type="project" value="TreeGrafter"/>
</dbReference>
<feature type="domain" description="Glutamine amidotransferase type-2" evidence="11">
    <location>
        <begin position="2"/>
        <end position="215"/>
    </location>
</feature>
<name>A0A0G1W1V3_9BACT</name>
<dbReference type="GO" id="GO:0006047">
    <property type="term" value="P:UDP-N-acetylglucosamine metabolic process"/>
    <property type="evidence" value="ECO:0007669"/>
    <property type="project" value="TreeGrafter"/>
</dbReference>
<dbReference type="GO" id="GO:0006002">
    <property type="term" value="P:fructose 6-phosphate metabolic process"/>
    <property type="evidence" value="ECO:0007669"/>
    <property type="project" value="TreeGrafter"/>
</dbReference>
<evidence type="ECO:0000259" key="11">
    <source>
        <dbReference type="PROSITE" id="PS51278"/>
    </source>
</evidence>
<feature type="domain" description="SIS" evidence="12">
    <location>
        <begin position="284"/>
        <end position="423"/>
    </location>
</feature>
<keyword evidence="7 10" id="KW-0808">Transferase</keyword>
<comment type="subunit">
    <text evidence="10">Homodimer.</text>
</comment>
<sequence>MCGIFGYIGKKDAALILLDGLATLEYRGYDSSGIYVSGAGNVKTIGAVENLRKIIPKNFYGTSGIAHLRWATHGEPTERNAHPHTDCAKSVWVVHNGIVENYKELGELLSLRGHKFQSSTDTEILAHLVEEEMKLTKEFPAAVSAALKKVRGTYGAAFMHGGEPNLIVAARMGAPVVIGCGTEENFVASDASPILRHTRHVVYLHDGDVAIMRQNSHHIQTLEGAAAGRASHTIEWDEAQVQKGGYDHFMLKEIMEAPGVVENAIRGRIVTSGGLAKFGGLEAVKDKLRDVKRIVIVGCGSAYYAGLVGEYMFEECAGISTEVEFGSEFRYRKPVVDDHTLLLAISQSGETADTLEAIREAKRKGALALGIVNTVGSTIARECDAGIYNHAGPEISVASTKAFVSQLTILALVTVFLGRQRNMSLATGREILAELTQIPVKIDKILQQKDKIRKLIARYSSFRDFLYIGRKYNLPIAYEGALKLKEVSYVHAEGYGAGEMKHGPLAMIDENFPTVAIVFQDSVYEKMISNIREIEARKGPVLALATEGDNDVSALVRDVLFIPKTLEILSPILAVVPLQLFAYFNAVEKGHNVDRPRNLAKSVTVE</sequence>
<dbReference type="PATRIC" id="fig|1618655.3.peg.499"/>
<evidence type="ECO:0000313" key="14">
    <source>
        <dbReference type="Proteomes" id="UP000034682"/>
    </source>
</evidence>
<dbReference type="SUPFAM" id="SSF56235">
    <property type="entry name" value="N-terminal nucleophile aminohydrolases (Ntn hydrolases)"/>
    <property type="match status" value="1"/>
</dbReference>
<dbReference type="EC" id="2.6.1.16" evidence="3 10"/>
<dbReference type="InterPro" id="IPR035490">
    <property type="entry name" value="GlmS/FrlB_SIS"/>
</dbReference>
<reference evidence="13 14" key="1">
    <citation type="journal article" date="2015" name="Nature">
        <title>rRNA introns, odd ribosomes, and small enigmatic genomes across a large radiation of phyla.</title>
        <authorList>
            <person name="Brown C.T."/>
            <person name="Hug L.A."/>
            <person name="Thomas B.C."/>
            <person name="Sharon I."/>
            <person name="Castelle C.J."/>
            <person name="Singh A."/>
            <person name="Wilkins M.J."/>
            <person name="Williams K.H."/>
            <person name="Banfield J.F."/>
        </authorList>
    </citation>
    <scope>NUCLEOTIDE SEQUENCE [LARGE SCALE GENOMIC DNA]</scope>
</reference>
<dbReference type="InterPro" id="IPR017932">
    <property type="entry name" value="GATase_2_dom"/>
</dbReference>
<dbReference type="InterPro" id="IPR047084">
    <property type="entry name" value="GFAT_N"/>
</dbReference>
<evidence type="ECO:0000256" key="1">
    <source>
        <dbReference type="ARBA" id="ARBA00001031"/>
    </source>
</evidence>
<evidence type="ECO:0000256" key="10">
    <source>
        <dbReference type="HAMAP-Rule" id="MF_00164"/>
    </source>
</evidence>
<evidence type="ECO:0000256" key="6">
    <source>
        <dbReference type="ARBA" id="ARBA00022576"/>
    </source>
</evidence>
<dbReference type="EMBL" id="LCOK01000026">
    <property type="protein sequence ID" value="KKU76280.1"/>
    <property type="molecule type" value="Genomic_DNA"/>
</dbReference>
<feature type="domain" description="SIS" evidence="12">
    <location>
        <begin position="452"/>
        <end position="596"/>
    </location>
</feature>
<dbReference type="PANTHER" id="PTHR10937">
    <property type="entry name" value="GLUCOSAMINE--FRUCTOSE-6-PHOSPHATE AMINOTRANSFERASE, ISOMERIZING"/>
    <property type="match status" value="1"/>
</dbReference>
<dbReference type="NCBIfam" id="NF001484">
    <property type="entry name" value="PRK00331.1"/>
    <property type="match status" value="1"/>
</dbReference>
<dbReference type="PROSITE" id="PS51464">
    <property type="entry name" value="SIS"/>
    <property type="match status" value="2"/>
</dbReference>
<keyword evidence="5 10" id="KW-0963">Cytoplasm</keyword>
<dbReference type="GO" id="GO:0004360">
    <property type="term" value="F:glutamine-fructose-6-phosphate transaminase (isomerizing) activity"/>
    <property type="evidence" value="ECO:0007669"/>
    <property type="project" value="UniProtKB-UniRule"/>
</dbReference>
<comment type="subcellular location">
    <subcellularLocation>
        <location evidence="2 10">Cytoplasm</location>
    </subcellularLocation>
</comment>
<evidence type="ECO:0000256" key="4">
    <source>
        <dbReference type="ARBA" id="ARBA00016090"/>
    </source>
</evidence>
<dbReference type="NCBIfam" id="TIGR01135">
    <property type="entry name" value="glmS"/>
    <property type="match status" value="1"/>
</dbReference>
<dbReference type="SUPFAM" id="SSF53697">
    <property type="entry name" value="SIS domain"/>
    <property type="match status" value="1"/>
</dbReference>
<protein>
    <recommendedName>
        <fullName evidence="4 10">Glutamine--fructose-6-phosphate aminotransferase [isomerizing]</fullName>
        <ecNumber evidence="3 10">2.6.1.16</ecNumber>
    </recommendedName>
    <alternativeName>
        <fullName evidence="10">D-fructose-6-phosphate amidotransferase</fullName>
    </alternativeName>
    <alternativeName>
        <fullName evidence="10">GFAT</fullName>
    </alternativeName>
    <alternativeName>
        <fullName evidence="10">Glucosamine-6-phosphate synthase</fullName>
    </alternativeName>
    <alternativeName>
        <fullName evidence="10">Hexosephosphate aminotransferase</fullName>
    </alternativeName>
    <alternativeName>
        <fullName evidence="10">L-glutamine--D-fructose-6-phosphate amidotransferase</fullName>
    </alternativeName>
</protein>
<dbReference type="InterPro" id="IPR005855">
    <property type="entry name" value="GFAT"/>
</dbReference>
<dbReference type="InterPro" id="IPR001347">
    <property type="entry name" value="SIS_dom"/>
</dbReference>
<organism evidence="13 14">
    <name type="scientific">Candidatus Giovannonibacteria bacterium GW2011_GWB1_47_6b</name>
    <dbReference type="NCBI Taxonomy" id="1618655"/>
    <lineage>
        <taxon>Bacteria</taxon>
        <taxon>Candidatus Giovannoniibacteriota</taxon>
    </lineage>
</organism>
<comment type="caution">
    <text evidence="13">The sequence shown here is derived from an EMBL/GenBank/DDBJ whole genome shotgun (WGS) entry which is preliminary data.</text>
</comment>
<dbReference type="PROSITE" id="PS51278">
    <property type="entry name" value="GATASE_TYPE_2"/>
    <property type="match status" value="1"/>
</dbReference>
<dbReference type="HAMAP" id="MF_00164">
    <property type="entry name" value="GlmS"/>
    <property type="match status" value="1"/>
</dbReference>
<evidence type="ECO:0000256" key="7">
    <source>
        <dbReference type="ARBA" id="ARBA00022679"/>
    </source>
</evidence>
<feature type="active site" description="For Fru-6P isomerization activity" evidence="10">
    <location>
        <position position="601"/>
    </location>
</feature>
<dbReference type="Proteomes" id="UP000034682">
    <property type="component" value="Unassembled WGS sequence"/>
</dbReference>
<evidence type="ECO:0000256" key="5">
    <source>
        <dbReference type="ARBA" id="ARBA00022490"/>
    </source>
</evidence>
<gene>
    <name evidence="10" type="primary">glmS</name>
    <name evidence="13" type="ORF">UY02_C0026G0002</name>
</gene>
<dbReference type="InterPro" id="IPR029055">
    <property type="entry name" value="Ntn_hydrolases_N"/>
</dbReference>
<feature type="active site" description="Nucleophile; for GATase activity" evidence="10">
    <location>
        <position position="2"/>
    </location>
</feature>
<dbReference type="FunFam" id="3.60.20.10:FF:000006">
    <property type="entry name" value="Glutamine--fructose-6-phosphate aminotransferase [isomerizing]"/>
    <property type="match status" value="1"/>
</dbReference>
<evidence type="ECO:0000259" key="12">
    <source>
        <dbReference type="PROSITE" id="PS51464"/>
    </source>
</evidence>
<dbReference type="Gene3D" id="3.60.20.10">
    <property type="entry name" value="Glutamine Phosphoribosylpyrophosphate, subunit 1, domain 1"/>
    <property type="match status" value="1"/>
</dbReference>
<dbReference type="CDD" id="cd00714">
    <property type="entry name" value="GFAT"/>
    <property type="match status" value="1"/>
</dbReference>
<keyword evidence="8" id="KW-0677">Repeat</keyword>
<evidence type="ECO:0000256" key="2">
    <source>
        <dbReference type="ARBA" id="ARBA00004496"/>
    </source>
</evidence>
<keyword evidence="9" id="KW-0315">Glutamine amidotransferase</keyword>
<evidence type="ECO:0000256" key="3">
    <source>
        <dbReference type="ARBA" id="ARBA00012916"/>
    </source>
</evidence>
<dbReference type="PANTHER" id="PTHR10937:SF0">
    <property type="entry name" value="GLUTAMINE--FRUCTOSE-6-PHOSPHATE TRANSAMINASE (ISOMERIZING)"/>
    <property type="match status" value="1"/>
</dbReference>
<dbReference type="AlphaFoldDB" id="A0A0G1W1V3"/>
<dbReference type="CDD" id="cd05009">
    <property type="entry name" value="SIS_GlmS_GlmD_2"/>
    <property type="match status" value="1"/>
</dbReference>
<evidence type="ECO:0000313" key="13">
    <source>
        <dbReference type="EMBL" id="KKU76280.1"/>
    </source>
</evidence>
<feature type="initiator methionine" description="Removed" evidence="10">
    <location>
        <position position="1"/>
    </location>
</feature>
<dbReference type="Pfam" id="PF01380">
    <property type="entry name" value="SIS"/>
    <property type="match status" value="2"/>
</dbReference>
<dbReference type="InterPro" id="IPR046348">
    <property type="entry name" value="SIS_dom_sf"/>
</dbReference>
<accession>A0A0G1W1V3</accession>
<proteinExistence type="inferred from homology"/>
<dbReference type="CDD" id="cd05008">
    <property type="entry name" value="SIS_GlmS_GlmD_1"/>
    <property type="match status" value="1"/>
</dbReference>
<dbReference type="Pfam" id="PF13522">
    <property type="entry name" value="GATase_6"/>
    <property type="match status" value="1"/>
</dbReference>
<evidence type="ECO:0000256" key="8">
    <source>
        <dbReference type="ARBA" id="ARBA00022737"/>
    </source>
</evidence>
<dbReference type="InterPro" id="IPR035466">
    <property type="entry name" value="GlmS/AgaS_SIS"/>
</dbReference>
<comment type="catalytic activity">
    <reaction evidence="1 10">
        <text>D-fructose 6-phosphate + L-glutamine = D-glucosamine 6-phosphate + L-glutamate</text>
        <dbReference type="Rhea" id="RHEA:13237"/>
        <dbReference type="ChEBI" id="CHEBI:29985"/>
        <dbReference type="ChEBI" id="CHEBI:58359"/>
        <dbReference type="ChEBI" id="CHEBI:58725"/>
        <dbReference type="ChEBI" id="CHEBI:61527"/>
        <dbReference type="EC" id="2.6.1.16"/>
    </reaction>
</comment>
<dbReference type="Gene3D" id="3.40.50.10490">
    <property type="entry name" value="Glucose-6-phosphate isomerase like protein, domain 1"/>
    <property type="match status" value="2"/>
</dbReference>
<keyword evidence="6 10" id="KW-0032">Aminotransferase</keyword>
<dbReference type="GO" id="GO:0097367">
    <property type="term" value="F:carbohydrate derivative binding"/>
    <property type="evidence" value="ECO:0007669"/>
    <property type="project" value="InterPro"/>
</dbReference>
<dbReference type="GO" id="GO:0005975">
    <property type="term" value="P:carbohydrate metabolic process"/>
    <property type="evidence" value="ECO:0007669"/>
    <property type="project" value="UniProtKB-UniRule"/>
</dbReference>
<evidence type="ECO:0000256" key="9">
    <source>
        <dbReference type="ARBA" id="ARBA00022962"/>
    </source>
</evidence>
<dbReference type="GO" id="GO:0006487">
    <property type="term" value="P:protein N-linked glycosylation"/>
    <property type="evidence" value="ECO:0007669"/>
    <property type="project" value="TreeGrafter"/>
</dbReference>
<dbReference type="FunFam" id="3.40.50.10490:FF:000001">
    <property type="entry name" value="Glutamine--fructose-6-phosphate aminotransferase [isomerizing]"/>
    <property type="match status" value="1"/>
</dbReference>